<protein>
    <submittedName>
        <fullName evidence="2">Uncharacterized protein</fullName>
    </submittedName>
</protein>
<feature type="compositionally biased region" description="Polar residues" evidence="1">
    <location>
        <begin position="19"/>
        <end position="28"/>
    </location>
</feature>
<dbReference type="RefSeq" id="WP_248950880.1">
    <property type="nucleotide sequence ID" value="NZ_JAKILB010000009.1"/>
</dbReference>
<evidence type="ECO:0000313" key="2">
    <source>
        <dbReference type="EMBL" id="MCL1139785.1"/>
    </source>
</evidence>
<evidence type="ECO:0000313" key="3">
    <source>
        <dbReference type="Proteomes" id="UP001139293"/>
    </source>
</evidence>
<feature type="compositionally biased region" description="Basic residues" evidence="1">
    <location>
        <begin position="31"/>
        <end position="43"/>
    </location>
</feature>
<feature type="region of interest" description="Disordered" evidence="1">
    <location>
        <begin position="19"/>
        <end position="61"/>
    </location>
</feature>
<reference evidence="2" key="1">
    <citation type="submission" date="2022-01" db="EMBL/GenBank/DDBJ databases">
        <title>Whole genome-based taxonomy of the Shewanellaceae.</title>
        <authorList>
            <person name="Martin-Rodriguez A.J."/>
        </authorList>
    </citation>
    <scope>NUCLEOTIDE SEQUENCE</scope>
    <source>
        <strain evidence="2">KCTC 23973</strain>
    </source>
</reference>
<dbReference type="Proteomes" id="UP001139293">
    <property type="component" value="Unassembled WGS sequence"/>
</dbReference>
<name>A0A9X1ZH15_9GAMM</name>
<proteinExistence type="predicted"/>
<evidence type="ECO:0000256" key="1">
    <source>
        <dbReference type="SAM" id="MobiDB-lite"/>
    </source>
</evidence>
<dbReference type="AlphaFoldDB" id="A0A9X1ZH15"/>
<sequence>MIEIQIYRQNKDLCSFSTKNTTSQATEKQQLKTHRTTKRHHTKQQLEQTKQIPPQIRTLKT</sequence>
<dbReference type="EMBL" id="JAKILB010000009">
    <property type="protein sequence ID" value="MCL1139785.1"/>
    <property type="molecule type" value="Genomic_DNA"/>
</dbReference>
<accession>A0A9X1ZH15</accession>
<keyword evidence="3" id="KW-1185">Reference proteome</keyword>
<organism evidence="2 3">
    <name type="scientific">Shewanella pneumatophori</name>
    <dbReference type="NCBI Taxonomy" id="314092"/>
    <lineage>
        <taxon>Bacteria</taxon>
        <taxon>Pseudomonadati</taxon>
        <taxon>Pseudomonadota</taxon>
        <taxon>Gammaproteobacteria</taxon>
        <taxon>Alteromonadales</taxon>
        <taxon>Shewanellaceae</taxon>
        <taxon>Shewanella</taxon>
    </lineage>
</organism>
<gene>
    <name evidence="2" type="ORF">L2740_14655</name>
</gene>
<comment type="caution">
    <text evidence="2">The sequence shown here is derived from an EMBL/GenBank/DDBJ whole genome shotgun (WGS) entry which is preliminary data.</text>
</comment>